<keyword evidence="2" id="KW-1185">Reference proteome</keyword>
<dbReference type="Proteomes" id="UP000076796">
    <property type="component" value="Unassembled WGS sequence"/>
</dbReference>
<reference evidence="1" key="1">
    <citation type="journal article" date="2016" name="Genome Announc.">
        <title>Draft genomes of two strains of Paenibacillus glucanolyticus with capability to degrade lignocellulose.</title>
        <authorList>
            <person name="Mathews S.L."/>
            <person name="Pawlak J."/>
            <person name="Grunden A.M."/>
        </authorList>
    </citation>
    <scope>NUCLEOTIDE SEQUENCE [LARGE SCALE GENOMIC DNA]</scope>
    <source>
        <strain evidence="1">SLM1</strain>
    </source>
</reference>
<dbReference type="AlphaFoldDB" id="A0A163MN30"/>
<gene>
    <name evidence="1" type="ORF">AWU65_24990</name>
</gene>
<dbReference type="InterPro" id="IPR014962">
    <property type="entry name" value="YolD"/>
</dbReference>
<name>A0A163MN30_9BACL</name>
<evidence type="ECO:0000313" key="2">
    <source>
        <dbReference type="Proteomes" id="UP000076796"/>
    </source>
</evidence>
<organism evidence="1 2">
    <name type="scientific">Paenibacillus glucanolyticus</name>
    <dbReference type="NCBI Taxonomy" id="59843"/>
    <lineage>
        <taxon>Bacteria</taxon>
        <taxon>Bacillati</taxon>
        <taxon>Bacillota</taxon>
        <taxon>Bacilli</taxon>
        <taxon>Bacillales</taxon>
        <taxon>Paenibacillaceae</taxon>
        <taxon>Paenibacillus</taxon>
    </lineage>
</organism>
<evidence type="ECO:0000313" key="1">
    <source>
        <dbReference type="EMBL" id="KZS49220.1"/>
    </source>
</evidence>
<dbReference type="Pfam" id="PF08863">
    <property type="entry name" value="YolD"/>
    <property type="match status" value="1"/>
</dbReference>
<comment type="caution">
    <text evidence="1">The sequence shown here is derived from an EMBL/GenBank/DDBJ whole genome shotgun (WGS) entry which is preliminary data.</text>
</comment>
<proteinExistence type="predicted"/>
<protein>
    <recommendedName>
        <fullName evidence="3">YolD-like family protein</fullName>
    </recommendedName>
</protein>
<dbReference type="EMBL" id="LWMH01000001">
    <property type="protein sequence ID" value="KZS49220.1"/>
    <property type="molecule type" value="Genomic_DNA"/>
</dbReference>
<accession>A0A163MN30</accession>
<dbReference type="PANTHER" id="PTHR40051">
    <property type="entry name" value="IG HYPOTHETICAL 15966"/>
    <property type="match status" value="1"/>
</dbReference>
<dbReference type="PANTHER" id="PTHR40051:SF1">
    <property type="entry name" value="YOLD-LIKE FAMILY PROTEIN"/>
    <property type="match status" value="1"/>
</dbReference>
<sequence length="120" mass="14139">MRKKLEGNGLWESSRMMLPEHKETIIRRQLEEGREARPTLDPQEMELIEKALAESFHEHRTVTVRMFVEYEERELTGIVVLIHTFRREIKLSISEGEWNWIKVDDITSASTFEKGTLIGI</sequence>
<evidence type="ECO:0008006" key="3">
    <source>
        <dbReference type="Google" id="ProtNLM"/>
    </source>
</evidence>